<comment type="caution">
    <text evidence="2">The sequence shown here is derived from an EMBL/GenBank/DDBJ whole genome shotgun (WGS) entry which is preliminary data.</text>
</comment>
<feature type="region of interest" description="Disordered" evidence="1">
    <location>
        <begin position="137"/>
        <end position="168"/>
    </location>
</feature>
<gene>
    <name evidence="2" type="ORF">C8Q71DRAFT_250934</name>
</gene>
<reference evidence="2 3" key="1">
    <citation type="journal article" date="2021" name="Environ. Microbiol.">
        <title>Gene family expansions and transcriptome signatures uncover fungal adaptations to wood decay.</title>
        <authorList>
            <person name="Hage H."/>
            <person name="Miyauchi S."/>
            <person name="Viragh M."/>
            <person name="Drula E."/>
            <person name="Min B."/>
            <person name="Chaduli D."/>
            <person name="Navarro D."/>
            <person name="Favel A."/>
            <person name="Norest M."/>
            <person name="Lesage-Meessen L."/>
            <person name="Balint B."/>
            <person name="Merenyi Z."/>
            <person name="de Eugenio L."/>
            <person name="Morin E."/>
            <person name="Martinez A.T."/>
            <person name="Baldrian P."/>
            <person name="Stursova M."/>
            <person name="Martinez M.J."/>
            <person name="Novotny C."/>
            <person name="Magnuson J.K."/>
            <person name="Spatafora J.W."/>
            <person name="Maurice S."/>
            <person name="Pangilinan J."/>
            <person name="Andreopoulos W."/>
            <person name="LaButti K."/>
            <person name="Hundley H."/>
            <person name="Na H."/>
            <person name="Kuo A."/>
            <person name="Barry K."/>
            <person name="Lipzen A."/>
            <person name="Henrissat B."/>
            <person name="Riley R."/>
            <person name="Ahrendt S."/>
            <person name="Nagy L.G."/>
            <person name="Grigoriev I.V."/>
            <person name="Martin F."/>
            <person name="Rosso M.N."/>
        </authorList>
    </citation>
    <scope>NUCLEOTIDE SEQUENCE [LARGE SCALE GENOMIC DNA]</scope>
    <source>
        <strain evidence="2 3">CIRM-BRFM 1785</strain>
    </source>
</reference>
<keyword evidence="3" id="KW-1185">Reference proteome</keyword>
<evidence type="ECO:0000313" key="3">
    <source>
        <dbReference type="Proteomes" id="UP000814176"/>
    </source>
</evidence>
<name>A0ABQ8K772_9APHY</name>
<feature type="compositionally biased region" description="Low complexity" evidence="1">
    <location>
        <begin position="138"/>
        <end position="149"/>
    </location>
</feature>
<dbReference type="GeneID" id="71998034"/>
<feature type="compositionally biased region" description="Polar residues" evidence="1">
    <location>
        <begin position="155"/>
        <end position="165"/>
    </location>
</feature>
<organism evidence="2 3">
    <name type="scientific">Rhodofomes roseus</name>
    <dbReference type="NCBI Taxonomy" id="34475"/>
    <lineage>
        <taxon>Eukaryota</taxon>
        <taxon>Fungi</taxon>
        <taxon>Dikarya</taxon>
        <taxon>Basidiomycota</taxon>
        <taxon>Agaricomycotina</taxon>
        <taxon>Agaricomycetes</taxon>
        <taxon>Polyporales</taxon>
        <taxon>Rhodofomes</taxon>
    </lineage>
</organism>
<evidence type="ECO:0000256" key="1">
    <source>
        <dbReference type="SAM" id="MobiDB-lite"/>
    </source>
</evidence>
<protein>
    <submittedName>
        <fullName evidence="2">Uncharacterized protein</fullName>
    </submittedName>
</protein>
<sequence length="193" mass="20896">MRLWPAEWRRVLPALGPLSAGRKAGRTSSWLAAGLRVVRAMQRECEGSEFRCEGLIFVPGLPGKGRGSHSTPFAPRMLRGEFARSCGGIASRRAHRRRIPIISTLLPIHLEAYDLHCPRPTLAPDVSSILLPPTLIQAPPSATSPPSTRRPSDLNDITASSSSRSLPRGVASIRRTADYGIVSAAVTNVFENT</sequence>
<dbReference type="Proteomes" id="UP000814176">
    <property type="component" value="Unassembled WGS sequence"/>
</dbReference>
<evidence type="ECO:0000313" key="2">
    <source>
        <dbReference type="EMBL" id="KAH9833048.1"/>
    </source>
</evidence>
<dbReference type="EMBL" id="JADCUA010000020">
    <property type="protein sequence ID" value="KAH9833048.1"/>
    <property type="molecule type" value="Genomic_DNA"/>
</dbReference>
<proteinExistence type="predicted"/>
<accession>A0ABQ8K772</accession>
<dbReference type="RefSeq" id="XP_047775814.1">
    <property type="nucleotide sequence ID" value="XM_047917302.1"/>
</dbReference>